<sequence>MQLDIVVAFFILGMFSTLVGAKIDFPKGLYQSCVLFLLLAIGLKGGYALSNFSGADLLPQSLAVLGFGFALPLIAFPILYWVGGWSRVDAASTAAHYGSVSVGTYAVGVAVLEAQGIDYEPYFPLFVALLEAPAIAVGLLLAIQNRSQLRVKELAHEVLFNQGVLLLMGGLIIGFWAGDRVQSVLPFFGTLFHGVLALFLLEMGRKAASRLHELKSQSAFLVSFGVVMPLIGALTGGILGYLLGLSTGGVTLMAVLGGSASYIAVPAALAVSLPQANLSLSLTASLAITFPFNVIVGIPLYLGLTRYWSG</sequence>
<name>A0A839IYG5_9GAMM</name>
<evidence type="ECO:0000256" key="1">
    <source>
        <dbReference type="SAM" id="Phobius"/>
    </source>
</evidence>
<keyword evidence="1" id="KW-1133">Transmembrane helix</keyword>
<evidence type="ECO:0000313" key="3">
    <source>
        <dbReference type="Proteomes" id="UP000565262"/>
    </source>
</evidence>
<accession>A0A839IYG5</accession>
<dbReference type="Proteomes" id="UP000565262">
    <property type="component" value="Unassembled WGS sequence"/>
</dbReference>
<keyword evidence="1" id="KW-0472">Membrane</keyword>
<reference evidence="2 3" key="1">
    <citation type="submission" date="2020-08" db="EMBL/GenBank/DDBJ databases">
        <title>Oceanospirillum sp. nov. isolated from marine sediment.</title>
        <authorList>
            <person name="Ji X."/>
        </authorList>
    </citation>
    <scope>NUCLEOTIDE SEQUENCE [LARGE SCALE GENOMIC DNA]</scope>
    <source>
        <strain evidence="2 3">D5</strain>
    </source>
</reference>
<feature type="transmembrane region" description="Helical" evidence="1">
    <location>
        <begin position="278"/>
        <end position="302"/>
    </location>
</feature>
<dbReference type="RefSeq" id="WP_182811615.1">
    <property type="nucleotide sequence ID" value="NZ_JACJFM010000053.1"/>
</dbReference>
<keyword evidence="1" id="KW-0812">Transmembrane</keyword>
<keyword evidence="3" id="KW-1185">Reference proteome</keyword>
<feature type="transmembrane region" description="Helical" evidence="1">
    <location>
        <begin position="29"/>
        <end position="50"/>
    </location>
</feature>
<feature type="transmembrane region" description="Helical" evidence="1">
    <location>
        <begin position="183"/>
        <end position="201"/>
    </location>
</feature>
<proteinExistence type="predicted"/>
<protein>
    <submittedName>
        <fullName evidence="2">Sodium-dependent bicarbonate transport family permease</fullName>
    </submittedName>
</protein>
<organism evidence="2 3">
    <name type="scientific">Oceanospirillum sediminis</name>
    <dbReference type="NCBI Taxonomy" id="2760088"/>
    <lineage>
        <taxon>Bacteria</taxon>
        <taxon>Pseudomonadati</taxon>
        <taxon>Pseudomonadota</taxon>
        <taxon>Gammaproteobacteria</taxon>
        <taxon>Oceanospirillales</taxon>
        <taxon>Oceanospirillaceae</taxon>
        <taxon>Oceanospirillum</taxon>
    </lineage>
</organism>
<feature type="transmembrane region" description="Helical" evidence="1">
    <location>
        <begin position="62"/>
        <end position="82"/>
    </location>
</feature>
<dbReference type="Pfam" id="PF05982">
    <property type="entry name" value="Sbt_1"/>
    <property type="match status" value="1"/>
</dbReference>
<dbReference type="PANTHER" id="PTHR40400">
    <property type="entry name" value="SLR1512 PROTEIN"/>
    <property type="match status" value="1"/>
</dbReference>
<dbReference type="InterPro" id="IPR010293">
    <property type="entry name" value="Sbt_1"/>
</dbReference>
<feature type="transmembrane region" description="Helical" evidence="1">
    <location>
        <begin position="122"/>
        <end position="142"/>
    </location>
</feature>
<feature type="transmembrane region" description="Helical" evidence="1">
    <location>
        <begin position="249"/>
        <end position="271"/>
    </location>
</feature>
<evidence type="ECO:0000313" key="2">
    <source>
        <dbReference type="EMBL" id="MBB1489417.1"/>
    </source>
</evidence>
<dbReference type="AlphaFoldDB" id="A0A839IYG5"/>
<dbReference type="EMBL" id="JACJFM010000053">
    <property type="protein sequence ID" value="MBB1489417.1"/>
    <property type="molecule type" value="Genomic_DNA"/>
</dbReference>
<feature type="transmembrane region" description="Helical" evidence="1">
    <location>
        <begin position="221"/>
        <end position="243"/>
    </location>
</feature>
<dbReference type="PANTHER" id="PTHR40400:SF1">
    <property type="entry name" value="SLR1512 PROTEIN"/>
    <property type="match status" value="1"/>
</dbReference>
<gene>
    <name evidence="2" type="ORF">H4O21_22660</name>
</gene>
<feature type="transmembrane region" description="Helical" evidence="1">
    <location>
        <begin position="154"/>
        <end position="177"/>
    </location>
</feature>
<feature type="transmembrane region" description="Helical" evidence="1">
    <location>
        <begin position="5"/>
        <end position="23"/>
    </location>
</feature>
<comment type="caution">
    <text evidence="2">The sequence shown here is derived from an EMBL/GenBank/DDBJ whole genome shotgun (WGS) entry which is preliminary data.</text>
</comment>